<dbReference type="PANTHER" id="PTHR43214">
    <property type="entry name" value="TWO-COMPONENT RESPONSE REGULATOR"/>
    <property type="match status" value="1"/>
</dbReference>
<dbReference type="SUPFAM" id="SSF46894">
    <property type="entry name" value="C-terminal effector domain of the bipartite response regulators"/>
    <property type="match status" value="1"/>
</dbReference>
<reference evidence="5 6" key="1">
    <citation type="submission" date="2020-07" db="EMBL/GenBank/DDBJ databases">
        <title>Sequencing the genomes of 1000 actinobacteria strains.</title>
        <authorList>
            <person name="Klenk H.-P."/>
        </authorList>
    </citation>
    <scope>NUCLEOTIDE SEQUENCE [LARGE SCALE GENOMIC DNA]</scope>
    <source>
        <strain evidence="5 6">DSM 21349</strain>
    </source>
</reference>
<evidence type="ECO:0000259" key="4">
    <source>
        <dbReference type="PROSITE" id="PS50043"/>
    </source>
</evidence>
<dbReference type="Pfam" id="PF00196">
    <property type="entry name" value="GerE"/>
    <property type="match status" value="1"/>
</dbReference>
<dbReference type="PANTHER" id="PTHR43214:SF24">
    <property type="entry name" value="TRANSCRIPTIONAL REGULATORY PROTEIN NARL-RELATED"/>
    <property type="match status" value="1"/>
</dbReference>
<dbReference type="GO" id="GO:0006355">
    <property type="term" value="P:regulation of DNA-templated transcription"/>
    <property type="evidence" value="ECO:0007669"/>
    <property type="project" value="InterPro"/>
</dbReference>
<dbReference type="EMBL" id="JACGXA010000001">
    <property type="protein sequence ID" value="MBA8803740.1"/>
    <property type="molecule type" value="Genomic_DNA"/>
</dbReference>
<evidence type="ECO:0000313" key="6">
    <source>
        <dbReference type="Proteomes" id="UP000580910"/>
    </source>
</evidence>
<protein>
    <submittedName>
        <fullName evidence="5">DNA-binding CsgD family transcriptional regulator</fullName>
    </submittedName>
</protein>
<evidence type="ECO:0000313" key="5">
    <source>
        <dbReference type="EMBL" id="MBA8803740.1"/>
    </source>
</evidence>
<dbReference type="InterPro" id="IPR016032">
    <property type="entry name" value="Sig_transdc_resp-reg_C-effctor"/>
</dbReference>
<dbReference type="InterPro" id="IPR036388">
    <property type="entry name" value="WH-like_DNA-bd_sf"/>
</dbReference>
<dbReference type="AlphaFoldDB" id="A0A7W3IZV6"/>
<dbReference type="RefSeq" id="WP_182538865.1">
    <property type="nucleotide sequence ID" value="NZ_JACGXA010000001.1"/>
</dbReference>
<dbReference type="InterPro" id="IPR039420">
    <property type="entry name" value="WalR-like"/>
</dbReference>
<dbReference type="SMART" id="SM00421">
    <property type="entry name" value="HTH_LUXR"/>
    <property type="match status" value="1"/>
</dbReference>
<keyword evidence="6" id="KW-1185">Reference proteome</keyword>
<accession>A0A7W3IZV6</accession>
<comment type="caution">
    <text evidence="5">The sequence shown here is derived from an EMBL/GenBank/DDBJ whole genome shotgun (WGS) entry which is preliminary data.</text>
</comment>
<keyword evidence="1" id="KW-0805">Transcription regulation</keyword>
<organism evidence="5 6">
    <name type="scientific">Nocardioides ginsengisegetis</name>
    <dbReference type="NCBI Taxonomy" id="661491"/>
    <lineage>
        <taxon>Bacteria</taxon>
        <taxon>Bacillati</taxon>
        <taxon>Actinomycetota</taxon>
        <taxon>Actinomycetes</taxon>
        <taxon>Propionibacteriales</taxon>
        <taxon>Nocardioidaceae</taxon>
        <taxon>Nocardioides</taxon>
    </lineage>
</organism>
<evidence type="ECO:0000256" key="1">
    <source>
        <dbReference type="ARBA" id="ARBA00023015"/>
    </source>
</evidence>
<dbReference type="Gene3D" id="1.10.10.10">
    <property type="entry name" value="Winged helix-like DNA-binding domain superfamily/Winged helix DNA-binding domain"/>
    <property type="match status" value="1"/>
</dbReference>
<keyword evidence="2 5" id="KW-0238">DNA-binding</keyword>
<feature type="domain" description="HTH luxR-type" evidence="4">
    <location>
        <begin position="186"/>
        <end position="251"/>
    </location>
</feature>
<gene>
    <name evidence="5" type="ORF">FB382_002031</name>
</gene>
<keyword evidence="3" id="KW-0804">Transcription</keyword>
<evidence type="ECO:0000256" key="3">
    <source>
        <dbReference type="ARBA" id="ARBA00023163"/>
    </source>
</evidence>
<dbReference type="Proteomes" id="UP000580910">
    <property type="component" value="Unassembled WGS sequence"/>
</dbReference>
<dbReference type="GO" id="GO:0003677">
    <property type="term" value="F:DNA binding"/>
    <property type="evidence" value="ECO:0007669"/>
    <property type="project" value="UniProtKB-KW"/>
</dbReference>
<dbReference type="PROSITE" id="PS50043">
    <property type="entry name" value="HTH_LUXR_2"/>
    <property type="match status" value="1"/>
</dbReference>
<name>A0A7W3IZV6_9ACTN</name>
<proteinExistence type="predicted"/>
<evidence type="ECO:0000256" key="2">
    <source>
        <dbReference type="ARBA" id="ARBA00023125"/>
    </source>
</evidence>
<sequence length="255" mass="27672">MTSDVGEGLGPRNRIDEAARQAVLDAAALLQVRRSQVAAALSRGEDVEAQVMARGIDGTNDWMMRAAYDWRELCSVRPAATVAQLRVSLPNNRALLERGLRMVSLFDYDRLDRGARLLLAGEGSECYRFAFATVQMKIVDRRTVLLQGPFVDGEPTVMAVQSPACLAAARGYWEAVVASSFSTSEEPGQVDGLTPRQQQIVAMLATDARDEVVAATLGVSVRTVRSDIAALMEALGVRSRFSAGLRLQQVADTEE</sequence>
<dbReference type="InterPro" id="IPR000792">
    <property type="entry name" value="Tscrpt_reg_LuxR_C"/>
</dbReference>